<dbReference type="AlphaFoldDB" id="A0A383A6J2"/>
<organism evidence="1">
    <name type="scientific">marine metagenome</name>
    <dbReference type="NCBI Taxonomy" id="408172"/>
    <lineage>
        <taxon>unclassified sequences</taxon>
        <taxon>metagenomes</taxon>
        <taxon>ecological metagenomes</taxon>
    </lineage>
</organism>
<reference evidence="1" key="1">
    <citation type="submission" date="2018-05" db="EMBL/GenBank/DDBJ databases">
        <authorList>
            <person name="Lanie J.A."/>
            <person name="Ng W.-L."/>
            <person name="Kazmierczak K.M."/>
            <person name="Andrzejewski T.M."/>
            <person name="Davidsen T.M."/>
            <person name="Wayne K.J."/>
            <person name="Tettelin H."/>
            <person name="Glass J.I."/>
            <person name="Rusch D."/>
            <person name="Podicherti R."/>
            <person name="Tsui H.-C.T."/>
            <person name="Winkler M.E."/>
        </authorList>
    </citation>
    <scope>NUCLEOTIDE SEQUENCE</scope>
</reference>
<dbReference type="EMBL" id="UINC01189689">
    <property type="protein sequence ID" value="SVE03496.1"/>
    <property type="molecule type" value="Genomic_DNA"/>
</dbReference>
<evidence type="ECO:0000313" key="1">
    <source>
        <dbReference type="EMBL" id="SVE03496.1"/>
    </source>
</evidence>
<feature type="non-terminal residue" evidence="1">
    <location>
        <position position="1"/>
    </location>
</feature>
<proteinExistence type="predicted"/>
<sequence>NGVNFDGTAQFTFALRDANVSAEHIFAVAMMKQGASQLAPILSTGDAPMIRRNQNLAKLAKLNNVDFQYPNGTSQVDGVDTLAYAYDEFHVSVTSKGSGTTGVFSNVVFGRDSRNLSDLRHWKGEIVEILVYERSLNTGEIEQIQQYLGHKWGVTIDSQ</sequence>
<accession>A0A383A6J2</accession>
<protein>
    <submittedName>
        <fullName evidence="1">Uncharacterized protein</fullName>
    </submittedName>
</protein>
<name>A0A383A6J2_9ZZZZ</name>
<gene>
    <name evidence="1" type="ORF">METZ01_LOCUS456350</name>
</gene>